<dbReference type="RefSeq" id="WP_155702156.1">
    <property type="nucleotide sequence ID" value="NZ_CP034235.1"/>
</dbReference>
<dbReference type="KEGG" id="ppsc:EHS13_20275"/>
<protein>
    <submittedName>
        <fullName evidence="1">LysM domain-containing protein</fullName>
    </submittedName>
</protein>
<organism evidence="1 2">
    <name type="scientific">Paenibacillus psychroresistens</name>
    <dbReference type="NCBI Taxonomy" id="1778678"/>
    <lineage>
        <taxon>Bacteria</taxon>
        <taxon>Bacillati</taxon>
        <taxon>Bacillota</taxon>
        <taxon>Bacilli</taxon>
        <taxon>Bacillales</taxon>
        <taxon>Paenibacillaceae</taxon>
        <taxon>Paenibacillus</taxon>
    </lineage>
</organism>
<reference evidence="2" key="1">
    <citation type="submission" date="2018-11" db="EMBL/GenBank/DDBJ databases">
        <title>Complete genome sequence of Paenibacillus sp. ML311-T8.</title>
        <authorList>
            <person name="Nam Y.-D."/>
            <person name="Kang J."/>
            <person name="Chung W.-H."/>
            <person name="Park Y.S."/>
        </authorList>
    </citation>
    <scope>NUCLEOTIDE SEQUENCE [LARGE SCALE GENOMIC DNA]</scope>
    <source>
        <strain evidence="2">ML311-T8</strain>
    </source>
</reference>
<dbReference type="OrthoDB" id="2941457at2"/>
<accession>A0A6B8RNW6</accession>
<sequence length="70" mass="7955">MLKYYLYTALSHDTFDSIALDFYNEETLSGNIISANPQYRNTILFSGGEVLQIPVIEVKAAETLPPWKRS</sequence>
<name>A0A6B8RNW6_9BACL</name>
<dbReference type="AlphaFoldDB" id="A0A6B8RNW6"/>
<evidence type="ECO:0000313" key="1">
    <source>
        <dbReference type="EMBL" id="QGQ97056.1"/>
    </source>
</evidence>
<gene>
    <name evidence="1" type="ORF">EHS13_20275</name>
</gene>
<dbReference type="EMBL" id="CP034235">
    <property type="protein sequence ID" value="QGQ97056.1"/>
    <property type="molecule type" value="Genomic_DNA"/>
</dbReference>
<proteinExistence type="predicted"/>
<dbReference type="Proteomes" id="UP000426246">
    <property type="component" value="Chromosome"/>
</dbReference>
<keyword evidence="2" id="KW-1185">Reference proteome</keyword>
<evidence type="ECO:0000313" key="2">
    <source>
        <dbReference type="Proteomes" id="UP000426246"/>
    </source>
</evidence>